<gene>
    <name evidence="4" type="ORF">NK125_14005</name>
</gene>
<reference evidence="4 5" key="1">
    <citation type="journal article" date="2022" name="Genome Biol. Evol.">
        <title>Host diet, physiology and behaviors set the stage for Lachnospiraceae cladogenesis.</title>
        <authorList>
            <person name="Vera-Ponce De Leon A."/>
            <person name="Schneider M."/>
            <person name="Jahnes B.C."/>
            <person name="Sadowski V."/>
            <person name="Camuy-Velez L.A."/>
            <person name="Duan J."/>
            <person name="Sabree Z.L."/>
        </authorList>
    </citation>
    <scope>NUCLEOTIDE SEQUENCE [LARGE SCALE GENOMIC DNA]</scope>
    <source>
        <strain evidence="4 5">PAL113</strain>
    </source>
</reference>
<dbReference type="EMBL" id="JAMZFW010000029">
    <property type="protein sequence ID" value="MCP1103513.1"/>
    <property type="molecule type" value="Genomic_DNA"/>
</dbReference>
<dbReference type="Pfam" id="PF13412">
    <property type="entry name" value="HTH_24"/>
    <property type="match status" value="1"/>
</dbReference>
<dbReference type="SUPFAM" id="SSF46785">
    <property type="entry name" value="Winged helix' DNA-binding domain"/>
    <property type="match status" value="1"/>
</dbReference>
<keyword evidence="5" id="KW-1185">Reference proteome</keyword>
<evidence type="ECO:0000256" key="2">
    <source>
        <dbReference type="ARBA" id="ARBA00006479"/>
    </source>
</evidence>
<proteinExistence type="inferred from homology"/>
<dbReference type="RefSeq" id="WP_262067280.1">
    <property type="nucleotide sequence ID" value="NZ_JAMXOD010000029.1"/>
</dbReference>
<dbReference type="PANTHER" id="PTHR18964:SF149">
    <property type="entry name" value="BIFUNCTIONAL UDP-N-ACETYLGLUCOSAMINE 2-EPIMERASE_N-ACETYLMANNOSAMINE KINASE"/>
    <property type="match status" value="1"/>
</dbReference>
<dbReference type="Pfam" id="PF00480">
    <property type="entry name" value="ROK"/>
    <property type="match status" value="1"/>
</dbReference>
<dbReference type="Gene3D" id="1.10.10.10">
    <property type="entry name" value="Winged helix-like DNA-binding domain superfamily/Winged helix DNA-binding domain"/>
    <property type="match status" value="1"/>
</dbReference>
<dbReference type="InterPro" id="IPR000600">
    <property type="entry name" value="ROK"/>
</dbReference>
<dbReference type="InterPro" id="IPR043129">
    <property type="entry name" value="ATPase_NBD"/>
</dbReference>
<evidence type="ECO:0000313" key="4">
    <source>
        <dbReference type="EMBL" id="MCP1103513.1"/>
    </source>
</evidence>
<organism evidence="4 5">
    <name type="scientific">Aequitasia blattaphilus</name>
    <dbReference type="NCBI Taxonomy" id="2949332"/>
    <lineage>
        <taxon>Bacteria</taxon>
        <taxon>Bacillati</taxon>
        <taxon>Bacillota</taxon>
        <taxon>Clostridia</taxon>
        <taxon>Lachnospirales</taxon>
        <taxon>Lachnospiraceae</taxon>
        <taxon>Aequitasia</taxon>
    </lineage>
</organism>
<comment type="function">
    <text evidence="1">Transcriptional repressor of xylose-utilizing enzymes.</text>
</comment>
<keyword evidence="3" id="KW-0859">Xylose metabolism</keyword>
<name>A0ABT1ECE3_9FIRM</name>
<comment type="similarity">
    <text evidence="2">Belongs to the ROK (NagC/XylR) family.</text>
</comment>
<keyword evidence="3" id="KW-0119">Carbohydrate metabolism</keyword>
<dbReference type="Proteomes" id="UP001523566">
    <property type="component" value="Unassembled WGS sequence"/>
</dbReference>
<dbReference type="PANTHER" id="PTHR18964">
    <property type="entry name" value="ROK (REPRESSOR, ORF, KINASE) FAMILY"/>
    <property type="match status" value="1"/>
</dbReference>
<dbReference type="Gene3D" id="3.30.420.40">
    <property type="match status" value="2"/>
</dbReference>
<accession>A0ABT1ECE3</accession>
<sequence>MDKFSLVDIKKINYSDVYHYIYNNAGSSKQAIASALGMSLPTVTQHLNSLLSEELIQKCGQLNSNIGRKAIAYSILPNARISLGIEILENYIAILAINLRGEAIAKRIVDIHFEKSETYTRQVSEEINLFIKDEIHTSPHILGIGFGMQGLVSSDGKEVVYGQILDYTGLTIDSFSKYLNYPCRFVHDSECAASSDLWNHKEATDIFYLSLSHHLGGAVILQGNIHPGYSGTSGVIEHMTLFPGGKECYCGKKGCADAYCAVSALLYEDETLEDFFTNKTAKSKEHLKRFDKYLDNLAIVINNIHMVINLPVMLGGHMSPYLEDSDTETLFQKVCALSAFPETESFISLGTREKSAIAIGAGLPFIKEYLDNLAL</sequence>
<evidence type="ECO:0000313" key="5">
    <source>
        <dbReference type="Proteomes" id="UP001523566"/>
    </source>
</evidence>
<protein>
    <submittedName>
        <fullName evidence="4">ROK family transcriptional regulator</fullName>
    </submittedName>
</protein>
<dbReference type="InterPro" id="IPR036388">
    <property type="entry name" value="WH-like_DNA-bd_sf"/>
</dbReference>
<evidence type="ECO:0000256" key="3">
    <source>
        <dbReference type="ARBA" id="ARBA00022629"/>
    </source>
</evidence>
<comment type="caution">
    <text evidence="4">The sequence shown here is derived from an EMBL/GenBank/DDBJ whole genome shotgun (WGS) entry which is preliminary data.</text>
</comment>
<evidence type="ECO:0000256" key="1">
    <source>
        <dbReference type="ARBA" id="ARBA00002486"/>
    </source>
</evidence>
<dbReference type="InterPro" id="IPR036390">
    <property type="entry name" value="WH_DNA-bd_sf"/>
</dbReference>
<dbReference type="SUPFAM" id="SSF53067">
    <property type="entry name" value="Actin-like ATPase domain"/>
    <property type="match status" value="2"/>
</dbReference>